<comment type="caution">
    <text evidence="14">The sequence shown here is derived from an EMBL/GenBank/DDBJ whole genome shotgun (WGS) entry which is preliminary data.</text>
</comment>
<evidence type="ECO:0000259" key="12">
    <source>
        <dbReference type="Pfam" id="PF01514"/>
    </source>
</evidence>
<dbReference type="PANTHER" id="PTHR30046:SF0">
    <property type="entry name" value="FLAGELLAR M-RING PROTEIN"/>
    <property type="match status" value="1"/>
</dbReference>
<dbReference type="Pfam" id="PF01514">
    <property type="entry name" value="YscJ_FliF"/>
    <property type="match status" value="1"/>
</dbReference>
<evidence type="ECO:0000256" key="5">
    <source>
        <dbReference type="ARBA" id="ARBA00022692"/>
    </source>
</evidence>
<dbReference type="Gene3D" id="3.30.300.30">
    <property type="match status" value="1"/>
</dbReference>
<comment type="function">
    <text evidence="9">The M ring may be actively involved in energy transduction.</text>
</comment>
<dbReference type="Proteomes" id="UP000245998">
    <property type="component" value="Unassembled WGS sequence"/>
</dbReference>
<evidence type="ECO:0000256" key="8">
    <source>
        <dbReference type="ARBA" id="ARBA00023143"/>
    </source>
</evidence>
<keyword evidence="14" id="KW-0966">Cell projection</keyword>
<feature type="domain" description="Flagellar M-ring N-terminal" evidence="12">
    <location>
        <begin position="46"/>
        <end position="219"/>
    </location>
</feature>
<evidence type="ECO:0000256" key="3">
    <source>
        <dbReference type="ARBA" id="ARBA00007971"/>
    </source>
</evidence>
<dbReference type="GO" id="GO:0005886">
    <property type="term" value="C:plasma membrane"/>
    <property type="evidence" value="ECO:0007669"/>
    <property type="project" value="UniProtKB-SubCell"/>
</dbReference>
<dbReference type="PIRSF" id="PIRSF004862">
    <property type="entry name" value="FliF"/>
    <property type="match status" value="1"/>
</dbReference>
<dbReference type="InterPro" id="IPR006182">
    <property type="entry name" value="FliF_N_dom"/>
</dbReference>
<feature type="transmembrane region" description="Helical" evidence="11">
    <location>
        <begin position="21"/>
        <end position="44"/>
    </location>
</feature>
<evidence type="ECO:0000313" key="14">
    <source>
        <dbReference type="EMBL" id="PWA13501.1"/>
    </source>
</evidence>
<gene>
    <name evidence="14" type="ORF">DCC39_01010</name>
</gene>
<dbReference type="GO" id="GO:0071973">
    <property type="term" value="P:bacterial-type flagellum-dependent cell motility"/>
    <property type="evidence" value="ECO:0007669"/>
    <property type="project" value="InterPro"/>
</dbReference>
<keyword evidence="14" id="KW-0282">Flagellum</keyword>
<keyword evidence="8 9" id="KW-0975">Bacterial flagellum</keyword>
<dbReference type="OrthoDB" id="9807026at2"/>
<keyword evidence="14" id="KW-0969">Cilium</keyword>
<organism evidence="14 15">
    <name type="scientific">Pueribacillus theae</name>
    <dbReference type="NCBI Taxonomy" id="2171751"/>
    <lineage>
        <taxon>Bacteria</taxon>
        <taxon>Bacillati</taxon>
        <taxon>Bacillota</taxon>
        <taxon>Bacilli</taxon>
        <taxon>Bacillales</taxon>
        <taxon>Bacillaceae</taxon>
        <taxon>Pueribacillus</taxon>
    </lineage>
</organism>
<dbReference type="AlphaFoldDB" id="A0A2U1K7I8"/>
<keyword evidence="4" id="KW-1003">Cell membrane</keyword>
<evidence type="ECO:0000259" key="13">
    <source>
        <dbReference type="Pfam" id="PF08345"/>
    </source>
</evidence>
<dbReference type="InterPro" id="IPR013556">
    <property type="entry name" value="Flag_M-ring_C"/>
</dbReference>
<evidence type="ECO:0000256" key="7">
    <source>
        <dbReference type="ARBA" id="ARBA00023136"/>
    </source>
</evidence>
<dbReference type="PRINTS" id="PR01009">
    <property type="entry name" value="FLGMRINGFLIF"/>
</dbReference>
<evidence type="ECO:0000256" key="6">
    <source>
        <dbReference type="ARBA" id="ARBA00022989"/>
    </source>
</evidence>
<accession>A0A2U1K7I8</accession>
<dbReference type="Pfam" id="PF08345">
    <property type="entry name" value="YscJ_FliF_C"/>
    <property type="match status" value="1"/>
</dbReference>
<evidence type="ECO:0000256" key="1">
    <source>
        <dbReference type="ARBA" id="ARBA00004117"/>
    </source>
</evidence>
<evidence type="ECO:0000256" key="10">
    <source>
        <dbReference type="SAM" id="MobiDB-lite"/>
    </source>
</evidence>
<evidence type="ECO:0000256" key="2">
    <source>
        <dbReference type="ARBA" id="ARBA00004651"/>
    </source>
</evidence>
<dbReference type="GO" id="GO:0009431">
    <property type="term" value="C:bacterial-type flagellum basal body, MS ring"/>
    <property type="evidence" value="ECO:0007669"/>
    <property type="project" value="InterPro"/>
</dbReference>
<keyword evidence="6 11" id="KW-1133">Transmembrane helix</keyword>
<evidence type="ECO:0000313" key="15">
    <source>
        <dbReference type="Proteomes" id="UP000245998"/>
    </source>
</evidence>
<protein>
    <recommendedName>
        <fullName evidence="9">Flagellar M-ring protein</fullName>
    </recommendedName>
</protein>
<name>A0A2U1K7I8_9BACI</name>
<feature type="domain" description="Flagellar M-ring C-terminal" evidence="13">
    <location>
        <begin position="255"/>
        <end position="395"/>
    </location>
</feature>
<dbReference type="NCBIfam" id="TIGR00206">
    <property type="entry name" value="fliF"/>
    <property type="match status" value="1"/>
</dbReference>
<keyword evidence="7 11" id="KW-0472">Membrane</keyword>
<dbReference type="RefSeq" id="WP_116553005.1">
    <property type="nucleotide sequence ID" value="NZ_QCZG01000001.1"/>
</dbReference>
<keyword evidence="15" id="KW-1185">Reference proteome</keyword>
<comment type="similarity">
    <text evidence="3 9">Belongs to the FliF family.</text>
</comment>
<evidence type="ECO:0000256" key="4">
    <source>
        <dbReference type="ARBA" id="ARBA00022475"/>
    </source>
</evidence>
<evidence type="ECO:0000256" key="9">
    <source>
        <dbReference type="PIRNR" id="PIRNR004862"/>
    </source>
</evidence>
<dbReference type="PANTHER" id="PTHR30046">
    <property type="entry name" value="FLAGELLAR M-RING PROTEIN"/>
    <property type="match status" value="1"/>
</dbReference>
<keyword evidence="5 11" id="KW-0812">Transmembrane</keyword>
<evidence type="ECO:0000256" key="11">
    <source>
        <dbReference type="SAM" id="Phobius"/>
    </source>
</evidence>
<dbReference type="GO" id="GO:0003774">
    <property type="term" value="F:cytoskeletal motor activity"/>
    <property type="evidence" value="ECO:0007669"/>
    <property type="project" value="InterPro"/>
</dbReference>
<dbReference type="EMBL" id="QCZG01000001">
    <property type="protein sequence ID" value="PWA13501.1"/>
    <property type="molecule type" value="Genomic_DNA"/>
</dbReference>
<comment type="subcellular location">
    <subcellularLocation>
        <location evidence="1 9">Bacterial flagellum basal body</location>
    </subcellularLocation>
    <subcellularLocation>
        <location evidence="2">Cell membrane</location>
        <topology evidence="2">Multi-pass membrane protein</topology>
    </subcellularLocation>
</comment>
<feature type="transmembrane region" description="Helical" evidence="11">
    <location>
        <begin position="443"/>
        <end position="464"/>
    </location>
</feature>
<reference evidence="14 15" key="1">
    <citation type="submission" date="2018-04" db="EMBL/GenBank/DDBJ databases">
        <title>Camelliibacillus theae gen. nov., sp. nov., isolated from Pu'er tea.</title>
        <authorList>
            <person name="Niu L."/>
        </authorList>
    </citation>
    <scope>NUCLEOTIDE SEQUENCE [LARGE SCALE GENOMIC DNA]</scope>
    <source>
        <strain evidence="14 15">T8</strain>
    </source>
</reference>
<proteinExistence type="inferred from homology"/>
<dbReference type="InterPro" id="IPR045851">
    <property type="entry name" value="AMP-bd_C_sf"/>
</dbReference>
<feature type="region of interest" description="Disordered" evidence="10">
    <location>
        <begin position="312"/>
        <end position="340"/>
    </location>
</feature>
<dbReference type="InterPro" id="IPR043427">
    <property type="entry name" value="YscJ/FliF"/>
</dbReference>
<dbReference type="InterPro" id="IPR000067">
    <property type="entry name" value="FlgMring_FliF"/>
</dbReference>
<sequence>MKEKVIRLIERIRGFWSERTPLQKIIAIGSSIVVLALMITIIFFNSRPDYAPLYSNLSSEEAGQIKESLDSRGIPSVVSNNGTTISVPEKSVNSLKVELAAEGIPKSGKIDYSFFSENAGFGMTDSEFNVLERGAMQTELENLIKNIDGVKDASVMINLPGESIWVSQEEQTSSASVVLHLTKELNQKEINALYNLVSKSVPNLPEENIAIMDQYFNYYDSNTDADSSGFTLYEQQRKIKQDIERDLQRQVQQMLTTLIGQGKVVTSVTADIDFTQENREENLVEPVDPENMEGLKVSVERIRESFTGDANQAEGVAGTGETDIPEYPALANGQSGDYERDEERVNNEFNRIRKEIVESPYKIQDLGIQVMVEPPEPNEPQSLSPQTINNIEEILGTIVKTTISKNTNTPLEDEDITDKIFVSAQPFNGKPDLTPEETRTIPVWLYIVGAVLLLIIGVLAFLLFRKNKNEEDIEEQEIEQEKAIPLLEEEIDEVETDFNTGERKRLKQLEKLAKEKPEDFAKLLRTWLSED</sequence>